<comment type="caution">
    <text evidence="4">The sequence shown here is derived from an EMBL/GenBank/DDBJ whole genome shotgun (WGS) entry which is preliminary data.</text>
</comment>
<dbReference type="PROSITE" id="PS50930">
    <property type="entry name" value="HTH_LYTTR"/>
    <property type="match status" value="1"/>
</dbReference>
<name>A0ABW9JHP8_9SPHI</name>
<dbReference type="SUPFAM" id="SSF52172">
    <property type="entry name" value="CheY-like"/>
    <property type="match status" value="1"/>
</dbReference>
<sequence>MIKVVIIEDELLAVKKLRRFLEQLNEPITVLAELHSVEEAINFFKVDNEVDLVFSDIELMDGNAFEIYKEVMPHCPIIFATAYNQFLMDAFETNGIAYLLKPFSFERFEKAWHKFKLFYQSAPQSNNLMIEKLSALLGQPSVKKPYRNRFAINTANRTYFLEIADVVFFNAEEGVVFAIDTQGKNHLLTQATLKQVEEEVDPKLFFRINRAQLVHKVYVEETERYNKNALAIKLKTHHQFLITSQSSTAAFKDWIEK</sequence>
<proteinExistence type="predicted"/>
<dbReference type="PANTHER" id="PTHR37299">
    <property type="entry name" value="TRANSCRIPTIONAL REGULATOR-RELATED"/>
    <property type="match status" value="1"/>
</dbReference>
<accession>A0ABW9JHP8</accession>
<feature type="domain" description="Response regulatory" evidence="2">
    <location>
        <begin position="3"/>
        <end position="116"/>
    </location>
</feature>
<dbReference type="EMBL" id="SRMP02000011">
    <property type="protein sequence ID" value="MFN0291266.1"/>
    <property type="molecule type" value="Genomic_DNA"/>
</dbReference>
<evidence type="ECO:0000313" key="5">
    <source>
        <dbReference type="Proteomes" id="UP001517367"/>
    </source>
</evidence>
<dbReference type="InterPro" id="IPR046947">
    <property type="entry name" value="LytR-like"/>
</dbReference>
<dbReference type="InterPro" id="IPR007492">
    <property type="entry name" value="LytTR_DNA-bd_dom"/>
</dbReference>
<evidence type="ECO:0000256" key="1">
    <source>
        <dbReference type="PROSITE-ProRule" id="PRU00169"/>
    </source>
</evidence>
<organism evidence="4 5">
    <name type="scientific">Pedobacter helvus</name>
    <dbReference type="NCBI Taxonomy" id="2563444"/>
    <lineage>
        <taxon>Bacteria</taxon>
        <taxon>Pseudomonadati</taxon>
        <taxon>Bacteroidota</taxon>
        <taxon>Sphingobacteriia</taxon>
        <taxon>Sphingobacteriales</taxon>
        <taxon>Sphingobacteriaceae</taxon>
        <taxon>Pedobacter</taxon>
    </lineage>
</organism>
<keyword evidence="1" id="KW-0597">Phosphoprotein</keyword>
<dbReference type="Gene3D" id="2.40.50.1020">
    <property type="entry name" value="LytTr DNA-binding domain"/>
    <property type="match status" value="1"/>
</dbReference>
<feature type="domain" description="HTH LytTR-type" evidence="3">
    <location>
        <begin position="150"/>
        <end position="257"/>
    </location>
</feature>
<dbReference type="Proteomes" id="UP001517367">
    <property type="component" value="Unassembled WGS sequence"/>
</dbReference>
<keyword evidence="5" id="KW-1185">Reference proteome</keyword>
<dbReference type="PROSITE" id="PS50110">
    <property type="entry name" value="RESPONSE_REGULATORY"/>
    <property type="match status" value="1"/>
</dbReference>
<feature type="modified residue" description="4-aspartylphosphate" evidence="1">
    <location>
        <position position="56"/>
    </location>
</feature>
<evidence type="ECO:0000313" key="4">
    <source>
        <dbReference type="EMBL" id="MFN0291266.1"/>
    </source>
</evidence>
<evidence type="ECO:0000259" key="3">
    <source>
        <dbReference type="PROSITE" id="PS50930"/>
    </source>
</evidence>
<dbReference type="Gene3D" id="3.40.50.2300">
    <property type="match status" value="1"/>
</dbReference>
<dbReference type="SMART" id="SM00448">
    <property type="entry name" value="REC"/>
    <property type="match status" value="1"/>
</dbReference>
<dbReference type="InterPro" id="IPR011006">
    <property type="entry name" value="CheY-like_superfamily"/>
</dbReference>
<dbReference type="SMART" id="SM00850">
    <property type="entry name" value="LytTR"/>
    <property type="match status" value="1"/>
</dbReference>
<dbReference type="RefSeq" id="WP_138730476.1">
    <property type="nucleotide sequence ID" value="NZ_SRMP02000011.1"/>
</dbReference>
<evidence type="ECO:0000259" key="2">
    <source>
        <dbReference type="PROSITE" id="PS50110"/>
    </source>
</evidence>
<dbReference type="PANTHER" id="PTHR37299:SF1">
    <property type="entry name" value="STAGE 0 SPORULATION PROTEIN A HOMOLOG"/>
    <property type="match status" value="1"/>
</dbReference>
<reference evidence="4 5" key="1">
    <citation type="submission" date="2024-12" db="EMBL/GenBank/DDBJ databases">
        <authorList>
            <person name="Hu S."/>
        </authorList>
    </citation>
    <scope>NUCLEOTIDE SEQUENCE [LARGE SCALE GENOMIC DNA]</scope>
    <source>
        <strain evidence="4 5">P-25</strain>
    </source>
</reference>
<gene>
    <name evidence="4" type="ORF">E5L68_007670</name>
</gene>
<protein>
    <submittedName>
        <fullName evidence="4">LytR/AlgR family response regulator transcription factor</fullName>
    </submittedName>
</protein>
<dbReference type="Pfam" id="PF00072">
    <property type="entry name" value="Response_reg"/>
    <property type="match status" value="1"/>
</dbReference>
<dbReference type="InterPro" id="IPR001789">
    <property type="entry name" value="Sig_transdc_resp-reg_receiver"/>
</dbReference>
<dbReference type="Pfam" id="PF04397">
    <property type="entry name" value="LytTR"/>
    <property type="match status" value="1"/>
</dbReference>